<evidence type="ECO:0000256" key="1">
    <source>
        <dbReference type="SAM" id="MobiDB-lite"/>
    </source>
</evidence>
<dbReference type="eggNOG" id="ENOG502SS7W">
    <property type="taxonomic scope" value="Eukaryota"/>
</dbReference>
<dbReference type="CDD" id="cd18186">
    <property type="entry name" value="BTB_POZ_ZBTB_KLHL-like"/>
    <property type="match status" value="1"/>
</dbReference>
<feature type="domain" description="BTB" evidence="2">
    <location>
        <begin position="86"/>
        <end position="166"/>
    </location>
</feature>
<gene>
    <name evidence="3" type="ORF">SCHCODRAFT_102405</name>
</gene>
<dbReference type="EMBL" id="GL377302">
    <property type="protein sequence ID" value="EFJ01544.1"/>
    <property type="molecule type" value="Genomic_DNA"/>
</dbReference>
<sequence length="392" mass="44772">MAQQVGPSAVMVEDDAPQRPAKRKAEDLDVAAADQEHRDVEGSDEDENKDEDEDQESEDEEHEGSPARKRRRLEYKKHERFWALDGNVILHLDGTSFKLHRSRLASHSPWFEALFERHAGRGAELDDDAPSTDGAVVEDGEDGLMIVNLNATGVLLEDFEELLTAMEDTIDYCTGDTPFPVHAAVYRAALRLHFMRFAEHSMEWIMDDDEGFCDHLDHVEDGRSRRYIVDAILLGFGWGVRPLVKRGIYELARLSDLNDLRANPPMDYRELSFDALEATYMQLVVTVQKKLAMAWSDALHDIMTSPTRCSNRERPCQSRDRIIMYEILYGTGIGKKYTLDPICGLQALIDLKWTNQGHCKGCAKARRDALIAKRQKIWDDLDGWIKTEFIIY</sequence>
<dbReference type="Proteomes" id="UP000007431">
    <property type="component" value="Unassembled WGS sequence"/>
</dbReference>
<keyword evidence="4" id="KW-1185">Reference proteome</keyword>
<feature type="compositionally biased region" description="Acidic residues" evidence="1">
    <location>
        <begin position="42"/>
        <end position="62"/>
    </location>
</feature>
<evidence type="ECO:0000313" key="3">
    <source>
        <dbReference type="EMBL" id="EFJ01544.1"/>
    </source>
</evidence>
<dbReference type="SUPFAM" id="SSF54695">
    <property type="entry name" value="POZ domain"/>
    <property type="match status" value="1"/>
</dbReference>
<evidence type="ECO:0000259" key="2">
    <source>
        <dbReference type="PROSITE" id="PS50097"/>
    </source>
</evidence>
<proteinExistence type="predicted"/>
<dbReference type="PROSITE" id="PS50097">
    <property type="entry name" value="BTB"/>
    <property type="match status" value="1"/>
</dbReference>
<organism evidence="4">
    <name type="scientific">Schizophyllum commune (strain H4-8 / FGSC 9210)</name>
    <name type="common">Split gill fungus</name>
    <dbReference type="NCBI Taxonomy" id="578458"/>
    <lineage>
        <taxon>Eukaryota</taxon>
        <taxon>Fungi</taxon>
        <taxon>Dikarya</taxon>
        <taxon>Basidiomycota</taxon>
        <taxon>Agaricomycotina</taxon>
        <taxon>Agaricomycetes</taxon>
        <taxon>Agaricomycetidae</taxon>
        <taxon>Agaricales</taxon>
        <taxon>Schizophyllaceae</taxon>
        <taxon>Schizophyllum</taxon>
    </lineage>
</organism>
<name>D8PNK0_SCHCM</name>
<dbReference type="Gene3D" id="3.30.710.10">
    <property type="entry name" value="Potassium Channel Kv1.1, Chain A"/>
    <property type="match status" value="1"/>
</dbReference>
<reference evidence="3 4" key="1">
    <citation type="journal article" date="2010" name="Nat. Biotechnol.">
        <title>Genome sequence of the model mushroom Schizophyllum commune.</title>
        <authorList>
            <person name="Ohm R.A."/>
            <person name="de Jong J.F."/>
            <person name="Lugones L.G."/>
            <person name="Aerts A."/>
            <person name="Kothe E."/>
            <person name="Stajich J.E."/>
            <person name="de Vries R.P."/>
            <person name="Record E."/>
            <person name="Levasseur A."/>
            <person name="Baker S.E."/>
            <person name="Bartholomew K.A."/>
            <person name="Coutinho P.M."/>
            <person name="Erdmann S."/>
            <person name="Fowler T.J."/>
            <person name="Gathman A.C."/>
            <person name="Lombard V."/>
            <person name="Henrissat B."/>
            <person name="Knabe N."/>
            <person name="Kuees U."/>
            <person name="Lilly W.W."/>
            <person name="Lindquist E."/>
            <person name="Lucas S."/>
            <person name="Magnuson J.K."/>
            <person name="Piumi F."/>
            <person name="Raudaskoski M."/>
            <person name="Salamov A."/>
            <person name="Schmutz J."/>
            <person name="Schwarze F.W.M.R."/>
            <person name="vanKuyk P.A."/>
            <person name="Horton J.S."/>
            <person name="Grigoriev I.V."/>
            <person name="Woesten H.A.B."/>
        </authorList>
    </citation>
    <scope>NUCLEOTIDE SEQUENCE [LARGE SCALE GENOMIC DNA]</scope>
    <source>
        <strain evidence="4">H4-8 / FGSC 9210</strain>
    </source>
</reference>
<dbReference type="STRING" id="578458.D8PNK0"/>
<dbReference type="GeneID" id="9595128"/>
<dbReference type="KEGG" id="scm:SCHCO_02621243"/>
<evidence type="ECO:0000313" key="4">
    <source>
        <dbReference type="Proteomes" id="UP000007431"/>
    </source>
</evidence>
<feature type="region of interest" description="Disordered" evidence="1">
    <location>
        <begin position="1"/>
        <end position="71"/>
    </location>
</feature>
<dbReference type="OrthoDB" id="2746456at2759"/>
<dbReference type="HOGENOM" id="CLU_048296_0_0_1"/>
<feature type="non-terminal residue" evidence="3">
    <location>
        <position position="392"/>
    </location>
</feature>
<dbReference type="VEuPathDB" id="FungiDB:SCHCODRAFT_02621243"/>
<dbReference type="InterPro" id="IPR011333">
    <property type="entry name" value="SKP1/BTB/POZ_sf"/>
</dbReference>
<dbReference type="InParanoid" id="D8PNK0"/>
<dbReference type="InterPro" id="IPR000210">
    <property type="entry name" value="BTB/POZ_dom"/>
</dbReference>
<dbReference type="RefSeq" id="XP_003036446.1">
    <property type="nucleotide sequence ID" value="XM_003036400.1"/>
</dbReference>
<accession>D8PNK0</accession>
<dbReference type="AlphaFoldDB" id="D8PNK0"/>
<protein>
    <recommendedName>
        <fullName evidence="2">BTB domain-containing protein</fullName>
    </recommendedName>
</protein>
<dbReference type="OMA" id="HEWINTA"/>